<comment type="similarity">
    <text evidence="1">Belongs to the amidase family.</text>
</comment>
<dbReference type="PANTHER" id="PTHR11895">
    <property type="entry name" value="TRANSAMIDASE"/>
    <property type="match status" value="1"/>
</dbReference>
<dbReference type="PANTHER" id="PTHR11895:SF7">
    <property type="entry name" value="GLUTAMYL-TRNA(GLN) AMIDOTRANSFERASE SUBUNIT A, MITOCHONDRIAL"/>
    <property type="match status" value="1"/>
</dbReference>
<accession>A0A4Q1TLP7</accession>
<dbReference type="InterPro" id="IPR000120">
    <property type="entry name" value="Amidase"/>
</dbReference>
<dbReference type="InterPro" id="IPR023631">
    <property type="entry name" value="Amidase_dom"/>
</dbReference>
<proteinExistence type="inferred from homology"/>
<evidence type="ECO:0000259" key="2">
    <source>
        <dbReference type="Pfam" id="PF01425"/>
    </source>
</evidence>
<dbReference type="NCBIfam" id="NF005099">
    <property type="entry name" value="PRK06529.1"/>
    <property type="match status" value="1"/>
</dbReference>
<name>A0A4Q1TLP7_9LACO</name>
<dbReference type="PROSITE" id="PS00571">
    <property type="entry name" value="AMIDASES"/>
    <property type="match status" value="1"/>
</dbReference>
<dbReference type="Proteomes" id="UP000290475">
    <property type="component" value="Unassembled WGS sequence"/>
</dbReference>
<dbReference type="Gene3D" id="3.90.1300.10">
    <property type="entry name" value="Amidase signature (AS) domain"/>
    <property type="match status" value="1"/>
</dbReference>
<protein>
    <submittedName>
        <fullName evidence="3">Amidase</fullName>
    </submittedName>
</protein>
<dbReference type="InterPro" id="IPR020556">
    <property type="entry name" value="Amidase_CS"/>
</dbReference>
<dbReference type="GO" id="GO:0003824">
    <property type="term" value="F:catalytic activity"/>
    <property type="evidence" value="ECO:0007669"/>
    <property type="project" value="InterPro"/>
</dbReference>
<dbReference type="InterPro" id="IPR036928">
    <property type="entry name" value="AS_sf"/>
</dbReference>
<comment type="caution">
    <text evidence="3">The sequence shown here is derived from an EMBL/GenBank/DDBJ whole genome shotgun (WGS) entry which is preliminary data.</text>
</comment>
<evidence type="ECO:0000313" key="4">
    <source>
        <dbReference type="Proteomes" id="UP000290475"/>
    </source>
</evidence>
<gene>
    <name evidence="3" type="ORF">BVJ53_11370</name>
</gene>
<dbReference type="RefSeq" id="WP_129302506.1">
    <property type="nucleotide sequence ID" value="NZ_CP074378.1"/>
</dbReference>
<sequence length="491" mass="51641">MISSALAQAAAIRAGAITSADLIDAAADKIARLNPKLNAITWTRFAAAKHEAAQLKDTGQPFFGVPLVLKGLGQNFAGAPATAGSQLFKNAKARSTNNFVKALQSLGFVIIGQSNVPEFGFKNITDAAIYGPARNPWNPDYSPGGSSGGAAALVAAGISLLAAGSDGGGSIRIPASFSGLIGLKPTRGRVPTGPGEWRGWQGASINFALTRTMADTEALLRGLATTQLAAPFIAPPLHLENVNGTRPLKIAYTTQSPVGTPVSATAVKAVALAVDALRAAGHTVVEAQPDVDGTALMQAYYLMNGGETAAMFQAYTEQTGHAVTSEDVELVTWAIYQAGLHTTAADYSRSLGVWDRAAEAYSHFHNSYDLLLTPTTAKTAPRIDAELQSPAIVDKMQHAAELAPNEQKQLVWDLFEPSLAYSPFTQQANLTGAPAISLPTAISPDGLPLGIQFVAAKGREDQLLRLGYWFEQHHLLQMYPLSESEDSAPAE</sequence>
<dbReference type="EMBL" id="MSSM01000031">
    <property type="protein sequence ID" value="RXT19452.1"/>
    <property type="molecule type" value="Genomic_DNA"/>
</dbReference>
<reference evidence="3 4" key="1">
    <citation type="submission" date="2017-01" db="EMBL/GenBank/DDBJ databases">
        <title>Lactobacillus chiayiensis sp. nov., a lactic acid bacterium isolated from compost.</title>
        <authorList>
            <person name="Huang C.-H."/>
        </authorList>
    </citation>
    <scope>NUCLEOTIDE SEQUENCE [LARGE SCALE GENOMIC DNA]</scope>
    <source>
        <strain evidence="4">chh01</strain>
    </source>
</reference>
<organism evidence="3 4">
    <name type="scientific">Lacticaseibacillus chiayiensis</name>
    <dbReference type="NCBI Taxonomy" id="2100821"/>
    <lineage>
        <taxon>Bacteria</taxon>
        <taxon>Bacillati</taxon>
        <taxon>Bacillota</taxon>
        <taxon>Bacilli</taxon>
        <taxon>Lactobacillales</taxon>
        <taxon>Lactobacillaceae</taxon>
        <taxon>Lacticaseibacillus</taxon>
    </lineage>
</organism>
<evidence type="ECO:0000256" key="1">
    <source>
        <dbReference type="ARBA" id="ARBA00009199"/>
    </source>
</evidence>
<dbReference type="AlphaFoldDB" id="A0A4Q1TLP7"/>
<dbReference type="Pfam" id="PF01425">
    <property type="entry name" value="Amidase"/>
    <property type="match status" value="1"/>
</dbReference>
<evidence type="ECO:0000313" key="3">
    <source>
        <dbReference type="EMBL" id="RXT19452.1"/>
    </source>
</evidence>
<dbReference type="SUPFAM" id="SSF75304">
    <property type="entry name" value="Amidase signature (AS) enzymes"/>
    <property type="match status" value="1"/>
</dbReference>
<feature type="domain" description="Amidase" evidence="2">
    <location>
        <begin position="21"/>
        <end position="464"/>
    </location>
</feature>